<organism evidence="2 3">
    <name type="scientific">Macrococcus lamae</name>
    <dbReference type="NCBI Taxonomy" id="198484"/>
    <lineage>
        <taxon>Bacteria</taxon>
        <taxon>Bacillati</taxon>
        <taxon>Bacillota</taxon>
        <taxon>Bacilli</taxon>
        <taxon>Bacillales</taxon>
        <taxon>Staphylococcaceae</taxon>
        <taxon>Macrococcus</taxon>
    </lineage>
</organism>
<name>A0A4R6BTU0_9STAP</name>
<keyword evidence="1" id="KW-1133">Transmembrane helix</keyword>
<dbReference type="AlphaFoldDB" id="A0A4R6BTU0"/>
<keyword evidence="1" id="KW-0812">Transmembrane</keyword>
<accession>A0A4R6BTU0</accession>
<evidence type="ECO:0000256" key="1">
    <source>
        <dbReference type="SAM" id="Phobius"/>
    </source>
</evidence>
<reference evidence="2 3" key="1">
    <citation type="submission" date="2019-01" db="EMBL/GenBank/DDBJ databases">
        <title>Draft genome sequences of the type strains of six Macrococcus species.</title>
        <authorList>
            <person name="Mazhar S."/>
            <person name="Altermann E."/>
            <person name="Hill C."/>
            <person name="Mcauliffe O."/>
        </authorList>
    </citation>
    <scope>NUCLEOTIDE SEQUENCE [LARGE SCALE GENOMIC DNA]</scope>
    <source>
        <strain evidence="2 3">CCM4815</strain>
    </source>
</reference>
<proteinExistence type="predicted"/>
<evidence type="ECO:0000313" key="3">
    <source>
        <dbReference type="Proteomes" id="UP000294802"/>
    </source>
</evidence>
<feature type="transmembrane region" description="Helical" evidence="1">
    <location>
        <begin position="29"/>
        <end position="48"/>
    </location>
</feature>
<keyword evidence="1" id="KW-0472">Membrane</keyword>
<feature type="transmembrane region" description="Helical" evidence="1">
    <location>
        <begin position="5"/>
        <end position="23"/>
    </location>
</feature>
<sequence>MYPYIGMSVIALINFYFAYYYIIGGGRGALTWMGFVSLLVGLLFLLLLNRYHRSVKRQNMKEFNAHIKSDDDRLIK</sequence>
<comment type="caution">
    <text evidence="2">The sequence shown here is derived from an EMBL/GenBank/DDBJ whole genome shotgun (WGS) entry which is preliminary data.</text>
</comment>
<protein>
    <submittedName>
        <fullName evidence="2">Uncharacterized protein</fullName>
    </submittedName>
</protein>
<gene>
    <name evidence="2" type="ORF">ERX29_07415</name>
</gene>
<keyword evidence="3" id="KW-1185">Reference proteome</keyword>
<dbReference type="EMBL" id="SCWB01000012">
    <property type="protein sequence ID" value="TDM07873.1"/>
    <property type="molecule type" value="Genomic_DNA"/>
</dbReference>
<evidence type="ECO:0000313" key="2">
    <source>
        <dbReference type="EMBL" id="TDM07873.1"/>
    </source>
</evidence>
<dbReference type="Proteomes" id="UP000294802">
    <property type="component" value="Unassembled WGS sequence"/>
</dbReference>
<dbReference type="RefSeq" id="WP_133444070.1">
    <property type="nucleotide sequence ID" value="NZ_SCWB01000012.1"/>
</dbReference>